<dbReference type="PANTHER" id="PTHR21451:SF19">
    <property type="entry name" value="ACTIVATED IN BLOCKED UNFOLDED PROTEIN RESPONSE"/>
    <property type="match status" value="1"/>
</dbReference>
<keyword evidence="3" id="KW-0156">Chromatin regulator</keyword>
<evidence type="ECO:0000259" key="6">
    <source>
        <dbReference type="PROSITE" id="PS51569"/>
    </source>
</evidence>
<comment type="caution">
    <text evidence="7">The sequence shown here is derived from an EMBL/GenBank/DDBJ whole genome shotgun (WGS) entry which is preliminary data.</text>
</comment>
<evidence type="ECO:0000313" key="7">
    <source>
        <dbReference type="EMBL" id="KTD18023.1"/>
    </source>
</evidence>
<evidence type="ECO:0000256" key="5">
    <source>
        <dbReference type="ARBA" id="ARBA00047770"/>
    </source>
</evidence>
<dbReference type="AlphaFoldDB" id="A0A0W0VD27"/>
<protein>
    <recommendedName>
        <fullName evidence="2">Histone-lysine N-methyltransferase, H3 lysine-79 specific</fullName>
        <ecNumber evidence="1">2.1.1.360</ecNumber>
    </recommendedName>
    <alternativeName>
        <fullName evidence="4">Histone H3-K79 methyltransferase</fullName>
    </alternativeName>
</protein>
<dbReference type="PANTHER" id="PTHR21451">
    <property type="entry name" value="HISTONE H3 METHYLTRANSFERASE"/>
    <property type="match status" value="1"/>
</dbReference>
<dbReference type="OrthoDB" id="5642812at2"/>
<dbReference type="EC" id="2.1.1.360" evidence="1"/>
<dbReference type="Gene3D" id="3.40.50.150">
    <property type="entry name" value="Vaccinia Virus protein VP39"/>
    <property type="match status" value="1"/>
</dbReference>
<evidence type="ECO:0000256" key="1">
    <source>
        <dbReference type="ARBA" id="ARBA00012190"/>
    </source>
</evidence>
<keyword evidence="8" id="KW-1185">Reference proteome</keyword>
<dbReference type="RefSeq" id="WP_058471721.1">
    <property type="nucleotide sequence ID" value="NZ_CAAAIC010000001.1"/>
</dbReference>
<dbReference type="Pfam" id="PF08123">
    <property type="entry name" value="DOT1"/>
    <property type="match status" value="1"/>
</dbReference>
<evidence type="ECO:0000313" key="8">
    <source>
        <dbReference type="Proteomes" id="UP000055035"/>
    </source>
</evidence>
<sequence>MLVSLMIFAALFIFALSRLIRERPIKLWHRKLNLDKHFKTYLSLYSNIDGFALSKAARKEIPDSLEYTYGEIKFEPFIALLSLCQPSSSTIFYDLGSGTGRAVIACALVFNVKKSCGIEIFPQLHDCAKQQQQRLSQLGSYQDLAKHIEFKLGNLLETPIEDASLVFINATTFFSDTWLAISKHLEQIKPGALVISTSKSLQSNLFQTVRETRVEMSWGVVKAFIQKRQAA</sequence>
<dbReference type="SUPFAM" id="SSF53335">
    <property type="entry name" value="S-adenosyl-L-methionine-dependent methyltransferases"/>
    <property type="match status" value="1"/>
</dbReference>
<dbReference type="PATRIC" id="fig|456.5.peg.2508"/>
<evidence type="ECO:0000256" key="3">
    <source>
        <dbReference type="ARBA" id="ARBA00022853"/>
    </source>
</evidence>
<name>A0A0W0VD27_9GAMM</name>
<dbReference type="InterPro" id="IPR029063">
    <property type="entry name" value="SAM-dependent_MTases_sf"/>
</dbReference>
<dbReference type="STRING" id="456.Ljor_2329"/>
<reference evidence="7 8" key="1">
    <citation type="submission" date="2015-11" db="EMBL/GenBank/DDBJ databases">
        <title>Genomic analysis of 38 Legionella species identifies large and diverse effector repertoires.</title>
        <authorList>
            <person name="Burstein D."/>
            <person name="Amaro F."/>
            <person name="Zusman T."/>
            <person name="Lifshitz Z."/>
            <person name="Cohen O."/>
            <person name="Gilbert J.A."/>
            <person name="Pupko T."/>
            <person name="Shuman H.A."/>
            <person name="Segal G."/>
        </authorList>
    </citation>
    <scope>NUCLEOTIDE SEQUENCE [LARGE SCALE GENOMIC DNA]</scope>
    <source>
        <strain evidence="7 8">BL-540</strain>
    </source>
</reference>
<dbReference type="EMBL" id="LNYJ01000011">
    <property type="protein sequence ID" value="KTD18023.1"/>
    <property type="molecule type" value="Genomic_DNA"/>
</dbReference>
<dbReference type="GO" id="GO:0032259">
    <property type="term" value="P:methylation"/>
    <property type="evidence" value="ECO:0007669"/>
    <property type="project" value="UniProtKB-KW"/>
</dbReference>
<dbReference type="InterPro" id="IPR030445">
    <property type="entry name" value="H3-K79_meTrfase"/>
</dbReference>
<dbReference type="InterPro" id="IPR025789">
    <property type="entry name" value="DOT1_dom"/>
</dbReference>
<dbReference type="CDD" id="cd02440">
    <property type="entry name" value="AdoMet_MTases"/>
    <property type="match status" value="1"/>
</dbReference>
<gene>
    <name evidence="7" type="ORF">Ljor_2329</name>
</gene>
<dbReference type="GO" id="GO:0051726">
    <property type="term" value="P:regulation of cell cycle"/>
    <property type="evidence" value="ECO:0007669"/>
    <property type="project" value="InterPro"/>
</dbReference>
<accession>A0A0W0VD27</accession>
<organism evidence="7 8">
    <name type="scientific">Legionella jordanis</name>
    <dbReference type="NCBI Taxonomy" id="456"/>
    <lineage>
        <taxon>Bacteria</taxon>
        <taxon>Pseudomonadati</taxon>
        <taxon>Pseudomonadota</taxon>
        <taxon>Gammaproteobacteria</taxon>
        <taxon>Legionellales</taxon>
        <taxon>Legionellaceae</taxon>
        <taxon>Legionella</taxon>
    </lineage>
</organism>
<evidence type="ECO:0000256" key="4">
    <source>
        <dbReference type="ARBA" id="ARBA00029821"/>
    </source>
</evidence>
<dbReference type="PROSITE" id="PS51569">
    <property type="entry name" value="DOT1"/>
    <property type="match status" value="1"/>
</dbReference>
<feature type="domain" description="DOT1" evidence="6">
    <location>
        <begin position="1"/>
        <end position="231"/>
    </location>
</feature>
<keyword evidence="7" id="KW-0808">Transferase</keyword>
<dbReference type="GO" id="GO:0140956">
    <property type="term" value="F:histone H3K79 trimethyltransferase activity"/>
    <property type="evidence" value="ECO:0007669"/>
    <property type="project" value="UniProtKB-EC"/>
</dbReference>
<comment type="catalytic activity">
    <reaction evidence="5">
        <text>L-lysyl(79)-[histone H3] + 3 S-adenosyl-L-methionine = N(6),N(6),N(6)-trimethyl-L-lysyl(79)-[histone H3] + 3 S-adenosyl-L-homocysteine + 3 H(+)</text>
        <dbReference type="Rhea" id="RHEA:60328"/>
        <dbReference type="Rhea" id="RHEA-COMP:15549"/>
        <dbReference type="Rhea" id="RHEA-COMP:15552"/>
        <dbReference type="ChEBI" id="CHEBI:15378"/>
        <dbReference type="ChEBI" id="CHEBI:29969"/>
        <dbReference type="ChEBI" id="CHEBI:57856"/>
        <dbReference type="ChEBI" id="CHEBI:59789"/>
        <dbReference type="ChEBI" id="CHEBI:61961"/>
        <dbReference type="EC" id="2.1.1.360"/>
    </reaction>
</comment>
<evidence type="ECO:0000256" key="2">
    <source>
        <dbReference type="ARBA" id="ARBA00020987"/>
    </source>
</evidence>
<dbReference type="Proteomes" id="UP000055035">
    <property type="component" value="Unassembled WGS sequence"/>
</dbReference>
<proteinExistence type="predicted"/>
<keyword evidence="7" id="KW-0489">Methyltransferase</keyword>